<evidence type="ECO:0000256" key="2">
    <source>
        <dbReference type="ARBA" id="ARBA00008017"/>
    </source>
</evidence>
<dbReference type="GO" id="GO:0005886">
    <property type="term" value="C:plasma membrane"/>
    <property type="evidence" value="ECO:0007669"/>
    <property type="project" value="UniProtKB-SubCell"/>
</dbReference>
<dbReference type="Pfam" id="PF00924">
    <property type="entry name" value="MS_channel_2nd"/>
    <property type="match status" value="1"/>
</dbReference>
<proteinExistence type="inferred from homology"/>
<dbReference type="Gene3D" id="1.10.287.1260">
    <property type="match status" value="1"/>
</dbReference>
<evidence type="ECO:0000259" key="8">
    <source>
        <dbReference type="Pfam" id="PF00924"/>
    </source>
</evidence>
<name>A0A3N1Y1B1_9GAMM</name>
<dbReference type="InterPro" id="IPR049142">
    <property type="entry name" value="MS_channel_1st"/>
</dbReference>
<feature type="domain" description="Mechanosensitive ion channel transmembrane helices 2/3" evidence="10">
    <location>
        <begin position="139"/>
        <end position="179"/>
    </location>
</feature>
<protein>
    <submittedName>
        <fullName evidence="11">MscS family membrane protein</fullName>
    </submittedName>
</protein>
<accession>A0A3N1Y1B1</accession>
<dbReference type="InterPro" id="IPR049278">
    <property type="entry name" value="MS_channel_C"/>
</dbReference>
<dbReference type="SUPFAM" id="SSF82689">
    <property type="entry name" value="Mechanosensitive channel protein MscS (YggB), C-terminal domain"/>
    <property type="match status" value="1"/>
</dbReference>
<evidence type="ECO:0000259" key="10">
    <source>
        <dbReference type="Pfam" id="PF21088"/>
    </source>
</evidence>
<evidence type="ECO:0000259" key="9">
    <source>
        <dbReference type="Pfam" id="PF21082"/>
    </source>
</evidence>
<dbReference type="Pfam" id="PF21088">
    <property type="entry name" value="MS_channel_1st"/>
    <property type="match status" value="1"/>
</dbReference>
<comment type="similarity">
    <text evidence="2">Belongs to the MscS (TC 1.A.23) family.</text>
</comment>
<organism evidence="11 12">
    <name type="scientific">Inmirania thermothiophila</name>
    <dbReference type="NCBI Taxonomy" id="1750597"/>
    <lineage>
        <taxon>Bacteria</taxon>
        <taxon>Pseudomonadati</taxon>
        <taxon>Pseudomonadota</taxon>
        <taxon>Gammaproteobacteria</taxon>
        <taxon>Chromatiales</taxon>
        <taxon>Ectothiorhodospiraceae</taxon>
        <taxon>Inmirania</taxon>
    </lineage>
</organism>
<comment type="caution">
    <text evidence="11">The sequence shown here is derived from an EMBL/GenBank/DDBJ whole genome shotgun (WGS) entry which is preliminary data.</text>
</comment>
<feature type="domain" description="Mechanosensitive ion channel MscS C-terminal" evidence="9">
    <location>
        <begin position="259"/>
        <end position="342"/>
    </location>
</feature>
<evidence type="ECO:0000256" key="7">
    <source>
        <dbReference type="SAM" id="Phobius"/>
    </source>
</evidence>
<dbReference type="EMBL" id="RJVI01000002">
    <property type="protein sequence ID" value="ROR32308.1"/>
    <property type="molecule type" value="Genomic_DNA"/>
</dbReference>
<evidence type="ECO:0000256" key="1">
    <source>
        <dbReference type="ARBA" id="ARBA00004651"/>
    </source>
</evidence>
<evidence type="ECO:0000313" key="12">
    <source>
        <dbReference type="Proteomes" id="UP000276634"/>
    </source>
</evidence>
<evidence type="ECO:0000256" key="3">
    <source>
        <dbReference type="ARBA" id="ARBA00022475"/>
    </source>
</evidence>
<dbReference type="PANTHER" id="PTHR43634:SF2">
    <property type="entry name" value="LOW CONDUCTANCE MECHANOSENSITIVE CHANNEL YNAI"/>
    <property type="match status" value="1"/>
</dbReference>
<dbReference type="SUPFAM" id="SSF50182">
    <property type="entry name" value="Sm-like ribonucleoproteins"/>
    <property type="match status" value="1"/>
</dbReference>
<dbReference type="Gene3D" id="2.30.30.60">
    <property type="match status" value="1"/>
</dbReference>
<dbReference type="InterPro" id="IPR010920">
    <property type="entry name" value="LSM_dom_sf"/>
</dbReference>
<reference evidence="11 12" key="1">
    <citation type="submission" date="2018-11" db="EMBL/GenBank/DDBJ databases">
        <title>Genomic Encyclopedia of Type Strains, Phase IV (KMG-IV): sequencing the most valuable type-strain genomes for metagenomic binning, comparative biology and taxonomic classification.</title>
        <authorList>
            <person name="Goeker M."/>
        </authorList>
    </citation>
    <scope>NUCLEOTIDE SEQUENCE [LARGE SCALE GENOMIC DNA]</scope>
    <source>
        <strain evidence="11 12">DSM 100275</strain>
    </source>
</reference>
<dbReference type="Pfam" id="PF21082">
    <property type="entry name" value="MS_channel_3rd"/>
    <property type="match status" value="1"/>
</dbReference>
<dbReference type="AlphaFoldDB" id="A0A3N1Y1B1"/>
<comment type="subcellular location">
    <subcellularLocation>
        <location evidence="1">Cell membrane</location>
        <topology evidence="1">Multi-pass membrane protein</topology>
    </subcellularLocation>
</comment>
<evidence type="ECO:0000313" key="11">
    <source>
        <dbReference type="EMBL" id="ROR32308.1"/>
    </source>
</evidence>
<keyword evidence="3" id="KW-1003">Cell membrane</keyword>
<sequence length="367" mass="41210">MDPMEILRGFRVLEGQWGWIGQVFVVVLAVMVVNFVQRRLLARLAARLERTENLWDDAMIEAARRPLSLAIWVVGLAFAARIVREATGAVIFDAAEPLREIGVIGALAWFLIRLVNGLEQAWLARGEGVDRTTVDAVAKLLRVSVVITAALVMLQTLGFSISGVLAFGGIGGIAVGFAARDLLANFFGGLMVYLDRPFAVGDWIYSPDRDIEGTVERIGWRLTQIRTFDKRPIYVPNATFTSIAVVNPSRMTHRRIHETIGVRYDDVDKVPAILEDIRRMLREHPEIAQDQTLMVHFNQFGPSSLDFFVYCFTRTTQWVRYHEVKEDVLLRIHDIIRRHGAEVAFPTTTVHVPEPVELAGLGLGAQR</sequence>
<dbReference type="SUPFAM" id="SSF82861">
    <property type="entry name" value="Mechanosensitive channel protein MscS (YggB), transmembrane region"/>
    <property type="match status" value="1"/>
</dbReference>
<keyword evidence="6 7" id="KW-0472">Membrane</keyword>
<feature type="transmembrane region" description="Helical" evidence="7">
    <location>
        <begin position="17"/>
        <end position="36"/>
    </location>
</feature>
<dbReference type="RefSeq" id="WP_211331924.1">
    <property type="nucleotide sequence ID" value="NZ_RJVI01000002.1"/>
</dbReference>
<keyword evidence="4 7" id="KW-0812">Transmembrane</keyword>
<dbReference type="PROSITE" id="PS01246">
    <property type="entry name" value="UPF0003"/>
    <property type="match status" value="1"/>
</dbReference>
<dbReference type="InterPro" id="IPR023408">
    <property type="entry name" value="MscS_beta-dom_sf"/>
</dbReference>
<evidence type="ECO:0000256" key="6">
    <source>
        <dbReference type="ARBA" id="ARBA00023136"/>
    </source>
</evidence>
<keyword evidence="12" id="KW-1185">Reference proteome</keyword>
<evidence type="ECO:0000256" key="5">
    <source>
        <dbReference type="ARBA" id="ARBA00022989"/>
    </source>
</evidence>
<dbReference type="InterPro" id="IPR011014">
    <property type="entry name" value="MscS_channel_TM-2"/>
</dbReference>
<dbReference type="InterPro" id="IPR011066">
    <property type="entry name" value="MscS_channel_C_sf"/>
</dbReference>
<keyword evidence="5 7" id="KW-1133">Transmembrane helix</keyword>
<dbReference type="PANTHER" id="PTHR43634">
    <property type="entry name" value="OW CONDUCTANCE MECHANOSENSITIVE CHANNEL"/>
    <property type="match status" value="1"/>
</dbReference>
<dbReference type="GO" id="GO:0008381">
    <property type="term" value="F:mechanosensitive monoatomic ion channel activity"/>
    <property type="evidence" value="ECO:0007669"/>
    <property type="project" value="UniProtKB-ARBA"/>
</dbReference>
<dbReference type="Gene3D" id="3.30.70.100">
    <property type="match status" value="1"/>
</dbReference>
<evidence type="ECO:0000256" key="4">
    <source>
        <dbReference type="ARBA" id="ARBA00022692"/>
    </source>
</evidence>
<dbReference type="Proteomes" id="UP000276634">
    <property type="component" value="Unassembled WGS sequence"/>
</dbReference>
<dbReference type="InterPro" id="IPR006685">
    <property type="entry name" value="MscS_channel_2nd"/>
</dbReference>
<feature type="domain" description="Mechanosensitive ion channel MscS" evidence="8">
    <location>
        <begin position="181"/>
        <end position="250"/>
    </location>
</feature>
<dbReference type="InterPro" id="IPR006686">
    <property type="entry name" value="MscS_channel_CS"/>
</dbReference>
<gene>
    <name evidence="11" type="ORF">EDC57_1506</name>
</gene>
<dbReference type="InterPro" id="IPR045042">
    <property type="entry name" value="YnaI-like"/>
</dbReference>
<feature type="transmembrane region" description="Helical" evidence="7">
    <location>
        <begin position="160"/>
        <end position="179"/>
    </location>
</feature>